<comment type="similarity">
    <text evidence="4 14">Belongs to the cytochrome P450 family.</text>
</comment>
<name>A0A8C5FU95_GADMO</name>
<keyword evidence="7" id="KW-0256">Endoplasmic reticulum</keyword>
<feature type="transmembrane region" description="Helical" evidence="15">
    <location>
        <begin position="48"/>
        <end position="68"/>
    </location>
</feature>
<dbReference type="PANTHER" id="PTHR24300:SF319">
    <property type="entry name" value="CYTOCHROME P450, FAMILY 2, SUBFAMILY AC, POLYPEPTIDE 1"/>
    <property type="match status" value="1"/>
</dbReference>
<accession>A0A8C5FU95</accession>
<dbReference type="SUPFAM" id="SSF48264">
    <property type="entry name" value="Cytochrome P450"/>
    <property type="match status" value="1"/>
</dbReference>
<dbReference type="PROSITE" id="PS00086">
    <property type="entry name" value="CYTOCHROME_P450"/>
    <property type="match status" value="1"/>
</dbReference>
<dbReference type="Ensembl" id="ENSGMOT00000052982.1">
    <property type="protein sequence ID" value="ENSGMOP00000061688.1"/>
    <property type="gene ID" value="ENSGMOG00000027042.1"/>
</dbReference>
<dbReference type="GO" id="GO:0006082">
    <property type="term" value="P:organic acid metabolic process"/>
    <property type="evidence" value="ECO:0007669"/>
    <property type="project" value="TreeGrafter"/>
</dbReference>
<evidence type="ECO:0008006" key="18">
    <source>
        <dbReference type="Google" id="ProtNLM"/>
    </source>
</evidence>
<evidence type="ECO:0000256" key="13">
    <source>
        <dbReference type="PIRSR" id="PIRSR602401-1"/>
    </source>
</evidence>
<protein>
    <recommendedName>
        <fullName evidence="18">Cytochrome P450 2K1-like</fullName>
    </recommendedName>
</protein>
<reference evidence="16" key="1">
    <citation type="submission" date="2025-08" db="UniProtKB">
        <authorList>
            <consortium name="Ensembl"/>
        </authorList>
    </citation>
    <scope>IDENTIFICATION</scope>
</reference>
<dbReference type="GO" id="GO:0006805">
    <property type="term" value="P:xenobiotic metabolic process"/>
    <property type="evidence" value="ECO:0007669"/>
    <property type="project" value="TreeGrafter"/>
</dbReference>
<keyword evidence="12 15" id="KW-0472">Membrane</keyword>
<evidence type="ECO:0000256" key="10">
    <source>
        <dbReference type="ARBA" id="ARBA00023004"/>
    </source>
</evidence>
<evidence type="ECO:0000313" key="17">
    <source>
        <dbReference type="Proteomes" id="UP000694546"/>
    </source>
</evidence>
<proteinExistence type="inferred from homology"/>
<dbReference type="FunFam" id="1.10.630.10:FF:000010">
    <property type="entry name" value="cytochrome P450 2W1 isoform X2"/>
    <property type="match status" value="1"/>
</dbReference>
<keyword evidence="15" id="KW-0812">Transmembrane</keyword>
<evidence type="ECO:0000256" key="14">
    <source>
        <dbReference type="RuleBase" id="RU000461"/>
    </source>
</evidence>
<evidence type="ECO:0000256" key="9">
    <source>
        <dbReference type="ARBA" id="ARBA00023002"/>
    </source>
</evidence>
<dbReference type="AlphaFoldDB" id="A0A8C5FU95"/>
<evidence type="ECO:0000256" key="7">
    <source>
        <dbReference type="ARBA" id="ARBA00022824"/>
    </source>
</evidence>
<dbReference type="InterPro" id="IPR002401">
    <property type="entry name" value="Cyt_P450_E_grp-I"/>
</dbReference>
<keyword evidence="17" id="KW-1185">Reference proteome</keyword>
<evidence type="ECO:0000256" key="6">
    <source>
        <dbReference type="ARBA" id="ARBA00022723"/>
    </source>
</evidence>
<comment type="cofactor">
    <cofactor evidence="1 13">
        <name>heme</name>
        <dbReference type="ChEBI" id="CHEBI:30413"/>
    </cofactor>
</comment>
<organism evidence="16 17">
    <name type="scientific">Gadus morhua</name>
    <name type="common">Atlantic cod</name>
    <dbReference type="NCBI Taxonomy" id="8049"/>
    <lineage>
        <taxon>Eukaryota</taxon>
        <taxon>Metazoa</taxon>
        <taxon>Chordata</taxon>
        <taxon>Craniata</taxon>
        <taxon>Vertebrata</taxon>
        <taxon>Euteleostomi</taxon>
        <taxon>Actinopterygii</taxon>
        <taxon>Neopterygii</taxon>
        <taxon>Teleostei</taxon>
        <taxon>Neoteleostei</taxon>
        <taxon>Acanthomorphata</taxon>
        <taxon>Zeiogadaria</taxon>
        <taxon>Gadariae</taxon>
        <taxon>Gadiformes</taxon>
        <taxon>Gadoidei</taxon>
        <taxon>Gadidae</taxon>
        <taxon>Gadus</taxon>
    </lineage>
</organism>
<dbReference type="GO" id="GO:0005789">
    <property type="term" value="C:endoplasmic reticulum membrane"/>
    <property type="evidence" value="ECO:0007669"/>
    <property type="project" value="UniProtKB-SubCell"/>
</dbReference>
<dbReference type="GO" id="GO:0020037">
    <property type="term" value="F:heme binding"/>
    <property type="evidence" value="ECO:0007669"/>
    <property type="project" value="InterPro"/>
</dbReference>
<sequence>MRCLFILFVDDQQVGHFNVDFKCSYTLDYINDLNLLVLTFSCSFWFRFHYMVVFMGCLLYFIFTFYLLQLQFSKKYGSVFTVYFGPEKAVVLAGYKTVKQALVDHAEEFGGRYVSRVADDINQQHGILFSNGDNWKEMRRFALSNLRDYGMGKKTAEEKILEECQYLIEVFEKHKGQPFDTTQPMNHAASNIISFIVYGSRFEYSDPQFKGMVNRANENIRITGTAPIQIYNIFPWMGKWIKTLKLLKNNVEVQANNFRDLIDQLKTSLNPEMCRCLIDSFLIRKQKDEDSCVKDSLYHEENLLKVVGNLFAAGTDTTGTTLRWALLLMAKYPQIQSQVQEELRRETGSRQVRVEDRKKLPYTDAVIHETQRLANILPVALPHVTTQDVTLQGFFIRKGTTVYPLLTSVLHDDCEWETPSTFNPAHFLDKQGRFVKRDAFMPFSAGRRACLGEGLARMELFLFFTSLLQRFRFTPPPGVTEEELDLTPAVGFTLNPSPHQLCAVSIV</sequence>
<feature type="binding site" description="axial binding residue" evidence="13">
    <location>
        <position position="450"/>
    </location>
    <ligand>
        <name>heme</name>
        <dbReference type="ChEBI" id="CHEBI:30413"/>
    </ligand>
    <ligandPart>
        <name>Fe</name>
        <dbReference type="ChEBI" id="CHEBI:18248"/>
    </ligandPart>
</feature>
<dbReference type="Proteomes" id="UP000694546">
    <property type="component" value="Chromosome 7"/>
</dbReference>
<dbReference type="PRINTS" id="PR00463">
    <property type="entry name" value="EP450I"/>
</dbReference>
<dbReference type="InterPro" id="IPR017972">
    <property type="entry name" value="Cyt_P450_CS"/>
</dbReference>
<dbReference type="GO" id="GO:0016712">
    <property type="term" value="F:oxidoreductase activity, acting on paired donors, with incorporation or reduction of molecular oxygen, reduced flavin or flavoprotein as one donor, and incorporation of one atom of oxygen"/>
    <property type="evidence" value="ECO:0007669"/>
    <property type="project" value="TreeGrafter"/>
</dbReference>
<comment type="subcellular location">
    <subcellularLocation>
        <location evidence="3">Endoplasmic reticulum membrane</location>
    </subcellularLocation>
    <subcellularLocation>
        <location evidence="2">Microsome membrane</location>
    </subcellularLocation>
</comment>
<keyword evidence="15" id="KW-1133">Transmembrane helix</keyword>
<dbReference type="GO" id="GO:0005506">
    <property type="term" value="F:iron ion binding"/>
    <property type="evidence" value="ECO:0007669"/>
    <property type="project" value="InterPro"/>
</dbReference>
<dbReference type="InterPro" id="IPR001128">
    <property type="entry name" value="Cyt_P450"/>
</dbReference>
<evidence type="ECO:0000256" key="1">
    <source>
        <dbReference type="ARBA" id="ARBA00001971"/>
    </source>
</evidence>
<keyword evidence="9 14" id="KW-0560">Oxidoreductase</keyword>
<dbReference type="PANTHER" id="PTHR24300">
    <property type="entry name" value="CYTOCHROME P450 508A4-RELATED"/>
    <property type="match status" value="1"/>
</dbReference>
<evidence type="ECO:0000256" key="15">
    <source>
        <dbReference type="SAM" id="Phobius"/>
    </source>
</evidence>
<keyword evidence="6 13" id="KW-0479">Metal-binding</keyword>
<dbReference type="Gene3D" id="1.10.630.10">
    <property type="entry name" value="Cytochrome P450"/>
    <property type="match status" value="1"/>
</dbReference>
<evidence type="ECO:0000256" key="2">
    <source>
        <dbReference type="ARBA" id="ARBA00004524"/>
    </source>
</evidence>
<dbReference type="GO" id="GO:0046222">
    <property type="term" value="P:aflatoxin metabolic process"/>
    <property type="evidence" value="ECO:0007669"/>
    <property type="project" value="UniProtKB-ARBA"/>
</dbReference>
<keyword evidence="10 13" id="KW-0408">Iron</keyword>
<evidence type="ECO:0000256" key="8">
    <source>
        <dbReference type="ARBA" id="ARBA00022848"/>
    </source>
</evidence>
<evidence type="ECO:0000256" key="11">
    <source>
        <dbReference type="ARBA" id="ARBA00023033"/>
    </source>
</evidence>
<evidence type="ECO:0000256" key="3">
    <source>
        <dbReference type="ARBA" id="ARBA00004586"/>
    </source>
</evidence>
<keyword evidence="11 14" id="KW-0503">Monooxygenase</keyword>
<evidence type="ECO:0000256" key="4">
    <source>
        <dbReference type="ARBA" id="ARBA00010617"/>
    </source>
</evidence>
<dbReference type="GeneTree" id="ENSGT00940000162649"/>
<keyword evidence="8" id="KW-0492">Microsome</keyword>
<dbReference type="PRINTS" id="PR00385">
    <property type="entry name" value="P450"/>
</dbReference>
<evidence type="ECO:0000313" key="16">
    <source>
        <dbReference type="Ensembl" id="ENSGMOP00000061688.1"/>
    </source>
</evidence>
<dbReference type="InterPro" id="IPR050182">
    <property type="entry name" value="Cytochrome_P450_fam2"/>
</dbReference>
<evidence type="ECO:0000256" key="5">
    <source>
        <dbReference type="ARBA" id="ARBA00022617"/>
    </source>
</evidence>
<dbReference type="Pfam" id="PF00067">
    <property type="entry name" value="p450"/>
    <property type="match status" value="1"/>
</dbReference>
<dbReference type="InterPro" id="IPR036396">
    <property type="entry name" value="Cyt_P450_sf"/>
</dbReference>
<keyword evidence="5 13" id="KW-0349">Heme</keyword>
<reference evidence="16" key="2">
    <citation type="submission" date="2025-09" db="UniProtKB">
        <authorList>
            <consortium name="Ensembl"/>
        </authorList>
    </citation>
    <scope>IDENTIFICATION</scope>
</reference>
<evidence type="ECO:0000256" key="12">
    <source>
        <dbReference type="ARBA" id="ARBA00023136"/>
    </source>
</evidence>